<feature type="domain" description="Sulfotransferase" evidence="3">
    <location>
        <begin position="6"/>
        <end position="272"/>
    </location>
</feature>
<evidence type="ECO:0000313" key="4">
    <source>
        <dbReference type="EMBL" id="MZR29808.1"/>
    </source>
</evidence>
<dbReference type="InterPro" id="IPR027417">
    <property type="entry name" value="P-loop_NTPase"/>
</dbReference>
<dbReference type="AlphaFoldDB" id="A0A6L8W445"/>
<evidence type="ECO:0000259" key="3">
    <source>
        <dbReference type="Pfam" id="PF00685"/>
    </source>
</evidence>
<dbReference type="Proteomes" id="UP000476030">
    <property type="component" value="Unassembled WGS sequence"/>
</dbReference>
<dbReference type="PANTHER" id="PTHR11783">
    <property type="entry name" value="SULFOTRANSFERASE SULT"/>
    <property type="match status" value="1"/>
</dbReference>
<dbReference type="InterPro" id="IPR000863">
    <property type="entry name" value="Sulfotransferase_dom"/>
</dbReference>
<proteinExistence type="inferred from homology"/>
<gene>
    <name evidence="4" type="ORF">GQE98_04075</name>
</gene>
<protein>
    <submittedName>
        <fullName evidence="4">Sulfotransferase domain-containing protein</fullName>
    </submittedName>
</protein>
<comment type="caution">
    <text evidence="4">The sequence shown here is derived from an EMBL/GenBank/DDBJ whole genome shotgun (WGS) entry which is preliminary data.</text>
</comment>
<sequence>MGNINWLASYPKSGNTWTRLFLYNLLSNPEKPLDINSLSKRFVADSNKAWYEKAGNQPYDTYSIGQVINLRPKVHEILSNLNSGPVFVKTHSIYGTLYGVPLITPTFTARAIYIIRNPLDVVISFSSHFGLTIDKAIEVIGDPNAANEEVSGKPHIRQHYGSWSGHANSWTHFDRDRLHVMRYEDMLENPEETFQGMVKFLELDVSDDRLKKAIEFSSFDVARRQEDEYGFREQSGNDNRFFRSGKAGQWKEILSDKQIEKIIETHKVTMKYFGYLTEL</sequence>
<dbReference type="GO" id="GO:0008146">
    <property type="term" value="F:sulfotransferase activity"/>
    <property type="evidence" value="ECO:0007669"/>
    <property type="project" value="InterPro"/>
</dbReference>
<evidence type="ECO:0000256" key="2">
    <source>
        <dbReference type="ARBA" id="ARBA00022679"/>
    </source>
</evidence>
<evidence type="ECO:0000313" key="5">
    <source>
        <dbReference type="Proteomes" id="UP000476030"/>
    </source>
</evidence>
<dbReference type="Gene3D" id="3.40.50.300">
    <property type="entry name" value="P-loop containing nucleotide triphosphate hydrolases"/>
    <property type="match status" value="1"/>
</dbReference>
<comment type="similarity">
    <text evidence="1">Belongs to the sulfotransferase 1 family.</text>
</comment>
<reference evidence="4 5" key="1">
    <citation type="submission" date="2019-12" db="EMBL/GenBank/DDBJ databases">
        <title>Snethiella sp. nov. sp. isolated from sea sand.</title>
        <authorList>
            <person name="Kim J."/>
            <person name="Jeong S.E."/>
            <person name="Jung H.S."/>
            <person name="Jeon C.O."/>
        </authorList>
    </citation>
    <scope>NUCLEOTIDE SEQUENCE [LARGE SCALE GENOMIC DNA]</scope>
    <source>
        <strain evidence="4 5">DP05</strain>
    </source>
</reference>
<dbReference type="RefSeq" id="WP_161314343.1">
    <property type="nucleotide sequence ID" value="NZ_WTUW01000001.1"/>
</dbReference>
<dbReference type="SUPFAM" id="SSF52540">
    <property type="entry name" value="P-loop containing nucleoside triphosphate hydrolases"/>
    <property type="match status" value="1"/>
</dbReference>
<keyword evidence="2 4" id="KW-0808">Transferase</keyword>
<dbReference type="Pfam" id="PF00685">
    <property type="entry name" value="Sulfotransfer_1"/>
    <property type="match status" value="1"/>
</dbReference>
<keyword evidence="5" id="KW-1185">Reference proteome</keyword>
<name>A0A6L8W445_9PROT</name>
<evidence type="ECO:0000256" key="1">
    <source>
        <dbReference type="ARBA" id="ARBA00005771"/>
    </source>
</evidence>
<dbReference type="EMBL" id="WTUW01000001">
    <property type="protein sequence ID" value="MZR29808.1"/>
    <property type="molecule type" value="Genomic_DNA"/>
</dbReference>
<accession>A0A6L8W445</accession>
<organism evidence="4 5">
    <name type="scientific">Sneathiella litorea</name>
    <dbReference type="NCBI Taxonomy" id="2606216"/>
    <lineage>
        <taxon>Bacteria</taxon>
        <taxon>Pseudomonadati</taxon>
        <taxon>Pseudomonadota</taxon>
        <taxon>Alphaproteobacteria</taxon>
        <taxon>Sneathiellales</taxon>
        <taxon>Sneathiellaceae</taxon>
        <taxon>Sneathiella</taxon>
    </lineage>
</organism>